<name>A0AAD5WTT4_9PEZI</name>
<protein>
    <submittedName>
        <fullName evidence="1">Uncharacterized protein</fullName>
    </submittedName>
</protein>
<dbReference type="AlphaFoldDB" id="A0AAD5WTT4"/>
<comment type="caution">
    <text evidence="1">The sequence shown here is derived from an EMBL/GenBank/DDBJ whole genome shotgun (WGS) entry which is preliminary data.</text>
</comment>
<evidence type="ECO:0000313" key="1">
    <source>
        <dbReference type="EMBL" id="KAJ2901732.1"/>
    </source>
</evidence>
<dbReference type="EMBL" id="JAKWBI020000140">
    <property type="protein sequence ID" value="KAJ2901732.1"/>
    <property type="molecule type" value="Genomic_DNA"/>
</dbReference>
<sequence length="108" mass="11931">MAQPSLGARKDRKDGRRGAQYDLGARYAGLDMFVRIIEDTENNGMHKAGMLRPAFPLKLFDRLIARTSEVVLKLLAAIIVADFAENGAVFGVPFLELVRRSKPSIGKD</sequence>
<keyword evidence="2" id="KW-1185">Reference proteome</keyword>
<evidence type="ECO:0000313" key="2">
    <source>
        <dbReference type="Proteomes" id="UP001201980"/>
    </source>
</evidence>
<organism evidence="1 2">
    <name type="scientific">Zalerion maritima</name>
    <dbReference type="NCBI Taxonomy" id="339359"/>
    <lineage>
        <taxon>Eukaryota</taxon>
        <taxon>Fungi</taxon>
        <taxon>Dikarya</taxon>
        <taxon>Ascomycota</taxon>
        <taxon>Pezizomycotina</taxon>
        <taxon>Sordariomycetes</taxon>
        <taxon>Lulworthiomycetidae</taxon>
        <taxon>Lulworthiales</taxon>
        <taxon>Lulworthiaceae</taxon>
        <taxon>Zalerion</taxon>
    </lineage>
</organism>
<reference evidence="1" key="1">
    <citation type="submission" date="2022-07" db="EMBL/GenBank/DDBJ databases">
        <title>Draft genome sequence of Zalerion maritima ATCC 34329, a (micro)plastics degrading marine fungus.</title>
        <authorList>
            <person name="Paco A."/>
            <person name="Goncalves M.F.M."/>
            <person name="Rocha-Santos T.A.P."/>
            <person name="Alves A."/>
        </authorList>
    </citation>
    <scope>NUCLEOTIDE SEQUENCE</scope>
    <source>
        <strain evidence="1">ATCC 34329</strain>
    </source>
</reference>
<accession>A0AAD5WTT4</accession>
<dbReference type="Proteomes" id="UP001201980">
    <property type="component" value="Unassembled WGS sequence"/>
</dbReference>
<gene>
    <name evidence="1" type="ORF">MKZ38_001503</name>
</gene>
<proteinExistence type="predicted"/>